<dbReference type="InterPro" id="IPR003594">
    <property type="entry name" value="HATPase_dom"/>
</dbReference>
<evidence type="ECO:0000256" key="6">
    <source>
        <dbReference type="ARBA" id="ARBA00022679"/>
    </source>
</evidence>
<dbReference type="Gene3D" id="3.30.450.20">
    <property type="entry name" value="PAS domain"/>
    <property type="match status" value="2"/>
</dbReference>
<organism evidence="16 17">
    <name type="scientific">Halarcobacter anaerophilus</name>
    <dbReference type="NCBI Taxonomy" id="877500"/>
    <lineage>
        <taxon>Bacteria</taxon>
        <taxon>Pseudomonadati</taxon>
        <taxon>Campylobacterota</taxon>
        <taxon>Epsilonproteobacteria</taxon>
        <taxon>Campylobacterales</taxon>
        <taxon>Arcobacteraceae</taxon>
        <taxon>Halarcobacter</taxon>
    </lineage>
</organism>
<protein>
    <recommendedName>
        <fullName evidence="3">histidine kinase</fullName>
        <ecNumber evidence="3">2.7.13.3</ecNumber>
    </recommendedName>
</protein>
<evidence type="ECO:0000256" key="2">
    <source>
        <dbReference type="ARBA" id="ARBA00004651"/>
    </source>
</evidence>
<evidence type="ECO:0000256" key="5">
    <source>
        <dbReference type="ARBA" id="ARBA00022553"/>
    </source>
</evidence>
<dbReference type="PROSITE" id="PS50109">
    <property type="entry name" value="HIS_KIN"/>
    <property type="match status" value="1"/>
</dbReference>
<evidence type="ECO:0000313" key="17">
    <source>
        <dbReference type="Proteomes" id="UP000290191"/>
    </source>
</evidence>
<evidence type="ECO:0000256" key="13">
    <source>
        <dbReference type="ARBA" id="ARBA00023136"/>
    </source>
</evidence>
<dbReference type="InterPro" id="IPR004010">
    <property type="entry name" value="Double_Cache_2"/>
</dbReference>
<feature type="domain" description="Histidine kinase" evidence="15">
    <location>
        <begin position="413"/>
        <end position="635"/>
    </location>
</feature>
<name>A0A4Q0Y0F0_9BACT</name>
<dbReference type="InterPro" id="IPR004358">
    <property type="entry name" value="Sig_transdc_His_kin-like_C"/>
</dbReference>
<dbReference type="InterPro" id="IPR005467">
    <property type="entry name" value="His_kinase_dom"/>
</dbReference>
<evidence type="ECO:0000256" key="4">
    <source>
        <dbReference type="ARBA" id="ARBA00022475"/>
    </source>
</evidence>
<keyword evidence="10" id="KW-0067">ATP-binding</keyword>
<dbReference type="Pfam" id="PF02518">
    <property type="entry name" value="HATPase_c"/>
    <property type="match status" value="1"/>
</dbReference>
<dbReference type="Pfam" id="PF08269">
    <property type="entry name" value="dCache_2"/>
    <property type="match status" value="1"/>
</dbReference>
<keyword evidence="4" id="KW-1003">Cell membrane</keyword>
<dbReference type="CDD" id="cd00082">
    <property type="entry name" value="HisKA"/>
    <property type="match status" value="1"/>
</dbReference>
<comment type="caution">
    <text evidence="16">The sequence shown here is derived from an EMBL/GenBank/DDBJ whole genome shotgun (WGS) entry which is preliminary data.</text>
</comment>
<dbReference type="SMART" id="SM01049">
    <property type="entry name" value="Cache_2"/>
    <property type="match status" value="1"/>
</dbReference>
<evidence type="ECO:0000256" key="1">
    <source>
        <dbReference type="ARBA" id="ARBA00000085"/>
    </source>
</evidence>
<dbReference type="RefSeq" id="WP_129081557.1">
    <property type="nucleotide sequence ID" value="NZ_CP041070.1"/>
</dbReference>
<evidence type="ECO:0000256" key="11">
    <source>
        <dbReference type="ARBA" id="ARBA00022989"/>
    </source>
</evidence>
<keyword evidence="11 14" id="KW-1133">Transmembrane helix</keyword>
<evidence type="ECO:0000259" key="15">
    <source>
        <dbReference type="PROSITE" id="PS50109"/>
    </source>
</evidence>
<sequence>MDKNEKIILLIIKYTPPFFIIVLSIIVSFILFENNKKVFEKEKQATQKQFIENNKKYIKGEVERLNAYIRNEQEQTEKKLKENLKNRVNEAYTIAMNIYKENKNLGEKKVTKLIKDALRNIRFNNNRGYFFIYSFDYECILLPIKPEMEGKNFYNFKTRKGLYLTREIVKKLKNKKEEFLTWSYHKPEDLTKHYKKLGFNKYFEPYNWFIGTGEYIKDFEEDVKENVLSHIQNHKYLNSEYFFVIDYKGKYLNHIDNKLIGNSAYKADNIKPEAVKEIIAKAKNNSAGFITYTQTNKPGTKEPAVKTSYVLGVDNWQWIIGKGFYKEDVNKIIEKEEQLINQRLRENLKKLILFTLVLTVVLLLISFYMSAFLKRKFKKYRLQIEKNLEKLTKQQEILAQQSKLAAIGTMIGNIAHQWRQPLSLISTIATGMKLKKEMQDLDEKELFENLDKINDTTQYLSKTIDDFRNFFNSNKVKKEFSVKEAFKNCLNLISVQFKNNDIELIENIEDIKIYGVQTELIQVLINILNNSRDELIKIKDQRRLIFIEAKEEENHLLITIKDNARGVDESIIEHLFEPYFTTKHQSQGTGIGLYMSEQIIVRQLRGSISMKNCEYDFENKHYKGALTIIKLHLYK</sequence>
<dbReference type="InterPro" id="IPR036890">
    <property type="entry name" value="HATPase_C_sf"/>
</dbReference>
<gene>
    <name evidence="16" type="ORF">CRV06_04670</name>
</gene>
<dbReference type="SMART" id="SM00387">
    <property type="entry name" value="HATPase_c"/>
    <property type="match status" value="1"/>
</dbReference>
<dbReference type="GO" id="GO:0000155">
    <property type="term" value="F:phosphorelay sensor kinase activity"/>
    <property type="evidence" value="ECO:0007669"/>
    <property type="project" value="InterPro"/>
</dbReference>
<dbReference type="GO" id="GO:0005524">
    <property type="term" value="F:ATP binding"/>
    <property type="evidence" value="ECO:0007669"/>
    <property type="project" value="UniProtKB-KW"/>
</dbReference>
<dbReference type="SUPFAM" id="SSF47384">
    <property type="entry name" value="Homodimeric domain of signal transducing histidine kinase"/>
    <property type="match status" value="1"/>
</dbReference>
<dbReference type="STRING" id="877500.GCA_000935065_00236"/>
<proteinExistence type="predicted"/>
<evidence type="ECO:0000256" key="14">
    <source>
        <dbReference type="SAM" id="Phobius"/>
    </source>
</evidence>
<keyword evidence="7 14" id="KW-0812">Transmembrane</keyword>
<keyword evidence="6" id="KW-0808">Transferase</keyword>
<keyword evidence="13 14" id="KW-0472">Membrane</keyword>
<reference evidence="16 17" key="1">
    <citation type="submission" date="2017-10" db="EMBL/GenBank/DDBJ databases">
        <title>Genomics of the genus Arcobacter.</title>
        <authorList>
            <person name="Perez-Cataluna A."/>
            <person name="Figueras M.J."/>
        </authorList>
    </citation>
    <scope>NUCLEOTIDE SEQUENCE [LARGE SCALE GENOMIC DNA]</scope>
    <source>
        <strain evidence="16 17">DSM 24636</strain>
    </source>
</reference>
<dbReference type="InterPro" id="IPR036097">
    <property type="entry name" value="HisK_dim/P_sf"/>
</dbReference>
<dbReference type="Proteomes" id="UP000290191">
    <property type="component" value="Unassembled WGS sequence"/>
</dbReference>
<dbReference type="EMBL" id="PDKO01000003">
    <property type="protein sequence ID" value="RXJ63490.1"/>
    <property type="molecule type" value="Genomic_DNA"/>
</dbReference>
<evidence type="ECO:0000256" key="12">
    <source>
        <dbReference type="ARBA" id="ARBA00023012"/>
    </source>
</evidence>
<comment type="subcellular location">
    <subcellularLocation>
        <location evidence="2">Cell membrane</location>
        <topology evidence="2">Multi-pass membrane protein</topology>
    </subcellularLocation>
</comment>
<dbReference type="PANTHER" id="PTHR43065">
    <property type="entry name" value="SENSOR HISTIDINE KINASE"/>
    <property type="match status" value="1"/>
</dbReference>
<accession>A0A4Q0Y0F0</accession>
<comment type="catalytic activity">
    <reaction evidence="1">
        <text>ATP + protein L-histidine = ADP + protein N-phospho-L-histidine.</text>
        <dbReference type="EC" id="2.7.13.3"/>
    </reaction>
</comment>
<dbReference type="PANTHER" id="PTHR43065:SF46">
    <property type="entry name" value="C4-DICARBOXYLATE TRANSPORT SENSOR PROTEIN DCTB"/>
    <property type="match status" value="1"/>
</dbReference>
<evidence type="ECO:0000256" key="7">
    <source>
        <dbReference type="ARBA" id="ARBA00022692"/>
    </source>
</evidence>
<dbReference type="EC" id="2.7.13.3" evidence="3"/>
<dbReference type="GO" id="GO:0005886">
    <property type="term" value="C:plasma membrane"/>
    <property type="evidence" value="ECO:0007669"/>
    <property type="project" value="UniProtKB-SubCell"/>
</dbReference>
<dbReference type="PRINTS" id="PR00344">
    <property type="entry name" value="BCTRLSENSOR"/>
</dbReference>
<dbReference type="OrthoDB" id="5348736at2"/>
<evidence type="ECO:0000256" key="9">
    <source>
        <dbReference type="ARBA" id="ARBA00022777"/>
    </source>
</evidence>
<evidence type="ECO:0000256" key="10">
    <source>
        <dbReference type="ARBA" id="ARBA00022840"/>
    </source>
</evidence>
<keyword evidence="17" id="KW-1185">Reference proteome</keyword>
<dbReference type="InterPro" id="IPR003661">
    <property type="entry name" value="HisK_dim/P_dom"/>
</dbReference>
<keyword evidence="12" id="KW-0902">Two-component regulatory system</keyword>
<dbReference type="Gene3D" id="3.30.565.10">
    <property type="entry name" value="Histidine kinase-like ATPase, C-terminal domain"/>
    <property type="match status" value="1"/>
</dbReference>
<keyword evidence="9 16" id="KW-0418">Kinase</keyword>
<dbReference type="AlphaFoldDB" id="A0A4Q0Y0F0"/>
<keyword evidence="8" id="KW-0547">Nucleotide-binding</keyword>
<dbReference type="Gene3D" id="1.10.287.130">
    <property type="match status" value="1"/>
</dbReference>
<evidence type="ECO:0000256" key="8">
    <source>
        <dbReference type="ARBA" id="ARBA00022741"/>
    </source>
</evidence>
<feature type="transmembrane region" description="Helical" evidence="14">
    <location>
        <begin position="351"/>
        <end position="373"/>
    </location>
</feature>
<keyword evidence="5" id="KW-0597">Phosphoprotein</keyword>
<evidence type="ECO:0000313" key="16">
    <source>
        <dbReference type="EMBL" id="RXJ63490.1"/>
    </source>
</evidence>
<dbReference type="InterPro" id="IPR033480">
    <property type="entry name" value="sCache_2"/>
</dbReference>
<feature type="transmembrane region" description="Helical" evidence="14">
    <location>
        <begin position="7"/>
        <end position="32"/>
    </location>
</feature>
<evidence type="ECO:0000256" key="3">
    <source>
        <dbReference type="ARBA" id="ARBA00012438"/>
    </source>
</evidence>
<dbReference type="SUPFAM" id="SSF55874">
    <property type="entry name" value="ATPase domain of HSP90 chaperone/DNA topoisomerase II/histidine kinase"/>
    <property type="match status" value="1"/>
</dbReference>